<gene>
    <name evidence="1" type="ORF">WA026_020013</name>
</gene>
<accession>A0AAW1UVB9</accession>
<dbReference type="EMBL" id="JARQZJ010000104">
    <property type="protein sequence ID" value="KAK9887074.1"/>
    <property type="molecule type" value="Genomic_DNA"/>
</dbReference>
<evidence type="ECO:0000313" key="1">
    <source>
        <dbReference type="EMBL" id="KAK9887074.1"/>
    </source>
</evidence>
<organism evidence="1 2">
    <name type="scientific">Henosepilachna vigintioctopunctata</name>
    <dbReference type="NCBI Taxonomy" id="420089"/>
    <lineage>
        <taxon>Eukaryota</taxon>
        <taxon>Metazoa</taxon>
        <taxon>Ecdysozoa</taxon>
        <taxon>Arthropoda</taxon>
        <taxon>Hexapoda</taxon>
        <taxon>Insecta</taxon>
        <taxon>Pterygota</taxon>
        <taxon>Neoptera</taxon>
        <taxon>Endopterygota</taxon>
        <taxon>Coleoptera</taxon>
        <taxon>Polyphaga</taxon>
        <taxon>Cucujiformia</taxon>
        <taxon>Coccinelloidea</taxon>
        <taxon>Coccinellidae</taxon>
        <taxon>Epilachninae</taxon>
        <taxon>Epilachnini</taxon>
        <taxon>Henosepilachna</taxon>
    </lineage>
</organism>
<sequence>MSPQLRHKSFHEKKGKTSSTKVGYIITNVLTSLTETLVSDAGIGDHKYILVTYVRDYVSEQKTSTCRSYRALSKENIEHLCLLLTEVDFSIIYHCPDINCSFSHFFDILTSSIEISCPLKYSGTPSKSNRNWITSEIIKASEDMKKLHWLSRNLQSEEAYNIYRSTKKIQSTSQIKKNVVSQNLSHIEYAEN</sequence>
<evidence type="ECO:0000313" key="2">
    <source>
        <dbReference type="Proteomes" id="UP001431783"/>
    </source>
</evidence>
<keyword evidence="2" id="KW-1185">Reference proteome</keyword>
<name>A0AAW1UVB9_9CUCU</name>
<comment type="caution">
    <text evidence="1">The sequence shown here is derived from an EMBL/GenBank/DDBJ whole genome shotgun (WGS) entry which is preliminary data.</text>
</comment>
<dbReference type="AlphaFoldDB" id="A0AAW1UVB9"/>
<reference evidence="1 2" key="1">
    <citation type="submission" date="2023-03" db="EMBL/GenBank/DDBJ databases">
        <title>Genome insight into feeding habits of ladybird beetles.</title>
        <authorList>
            <person name="Li H.-S."/>
            <person name="Huang Y.-H."/>
            <person name="Pang H."/>
        </authorList>
    </citation>
    <scope>NUCLEOTIDE SEQUENCE [LARGE SCALE GENOMIC DNA]</scope>
    <source>
        <strain evidence="1">SYSU_2023b</strain>
        <tissue evidence="1">Whole body</tissue>
    </source>
</reference>
<dbReference type="Proteomes" id="UP001431783">
    <property type="component" value="Unassembled WGS sequence"/>
</dbReference>
<protein>
    <submittedName>
        <fullName evidence="1">Uncharacterized protein</fullName>
    </submittedName>
</protein>
<proteinExistence type="predicted"/>